<sequence length="90" mass="10432">MKKALLLTLASVLLFLISLGPVAAQGFHRIGHANRSLTKKKEHSSKHVKHRDKTKKVKKRKPENGEKRRHKQAKQQELNREAKEYDAEKE</sequence>
<organism evidence="3 4">
    <name type="scientific">Hymenobacter armeniacus</name>
    <dbReference type="NCBI Taxonomy" id="2771358"/>
    <lineage>
        <taxon>Bacteria</taxon>
        <taxon>Pseudomonadati</taxon>
        <taxon>Bacteroidota</taxon>
        <taxon>Cytophagia</taxon>
        <taxon>Cytophagales</taxon>
        <taxon>Hymenobacteraceae</taxon>
        <taxon>Hymenobacter</taxon>
    </lineage>
</organism>
<feature type="signal peptide" evidence="2">
    <location>
        <begin position="1"/>
        <end position="23"/>
    </location>
</feature>
<evidence type="ECO:0000313" key="4">
    <source>
        <dbReference type="Proteomes" id="UP000606003"/>
    </source>
</evidence>
<feature type="compositionally biased region" description="Basic residues" evidence="1">
    <location>
        <begin position="32"/>
        <end position="73"/>
    </location>
</feature>
<feature type="region of interest" description="Disordered" evidence="1">
    <location>
        <begin position="32"/>
        <end position="90"/>
    </location>
</feature>
<gene>
    <name evidence="3" type="ORF">IC234_01715</name>
</gene>
<feature type="compositionally biased region" description="Basic and acidic residues" evidence="1">
    <location>
        <begin position="77"/>
        <end position="90"/>
    </location>
</feature>
<dbReference type="RefSeq" id="WP_190922107.1">
    <property type="nucleotide sequence ID" value="NZ_JACXAC010000001.1"/>
</dbReference>
<reference evidence="3 4" key="1">
    <citation type="submission" date="2020-09" db="EMBL/GenBank/DDBJ databases">
        <authorList>
            <person name="Kim M.K."/>
        </authorList>
    </citation>
    <scope>NUCLEOTIDE SEQUENCE [LARGE SCALE GENOMIC DNA]</scope>
    <source>
        <strain evidence="3 4">BT189</strain>
    </source>
</reference>
<protein>
    <submittedName>
        <fullName evidence="3">Uncharacterized protein</fullName>
    </submittedName>
</protein>
<dbReference type="EMBL" id="JACXAC010000001">
    <property type="protein sequence ID" value="MBD2720830.1"/>
    <property type="molecule type" value="Genomic_DNA"/>
</dbReference>
<comment type="caution">
    <text evidence="3">The sequence shown here is derived from an EMBL/GenBank/DDBJ whole genome shotgun (WGS) entry which is preliminary data.</text>
</comment>
<evidence type="ECO:0000313" key="3">
    <source>
        <dbReference type="EMBL" id="MBD2720830.1"/>
    </source>
</evidence>
<accession>A0ABR8JP45</accession>
<proteinExistence type="predicted"/>
<evidence type="ECO:0000256" key="1">
    <source>
        <dbReference type="SAM" id="MobiDB-lite"/>
    </source>
</evidence>
<feature type="chain" id="PRO_5045715133" evidence="2">
    <location>
        <begin position="24"/>
        <end position="90"/>
    </location>
</feature>
<evidence type="ECO:0000256" key="2">
    <source>
        <dbReference type="SAM" id="SignalP"/>
    </source>
</evidence>
<dbReference type="Proteomes" id="UP000606003">
    <property type="component" value="Unassembled WGS sequence"/>
</dbReference>
<keyword evidence="4" id="KW-1185">Reference proteome</keyword>
<name>A0ABR8JP45_9BACT</name>
<keyword evidence="2" id="KW-0732">Signal</keyword>